<dbReference type="AlphaFoldDB" id="A0A4R6Y9B2"/>
<dbReference type="EMBL" id="SNZE01000006">
    <property type="protein sequence ID" value="TDR32039.1"/>
    <property type="molecule type" value="Genomic_DNA"/>
</dbReference>
<keyword evidence="1" id="KW-0472">Membrane</keyword>
<dbReference type="Proteomes" id="UP000294480">
    <property type="component" value="Unassembled WGS sequence"/>
</dbReference>
<reference evidence="2 3" key="1">
    <citation type="submission" date="2019-03" db="EMBL/GenBank/DDBJ databases">
        <title>Genomic Encyclopedia of Type Strains, Phase IV (KMG-IV): sequencing the most valuable type-strain genomes for metagenomic binning, comparative biology and taxonomic classification.</title>
        <authorList>
            <person name="Goeker M."/>
        </authorList>
    </citation>
    <scope>NUCLEOTIDE SEQUENCE [LARGE SCALE GENOMIC DNA]</scope>
    <source>
        <strain evidence="2 3">DSM 102852</strain>
    </source>
</reference>
<proteinExistence type="predicted"/>
<organism evidence="2 3">
    <name type="scientific">Hydromonas duriensis</name>
    <dbReference type="NCBI Taxonomy" id="1527608"/>
    <lineage>
        <taxon>Bacteria</taxon>
        <taxon>Pseudomonadati</taxon>
        <taxon>Pseudomonadota</taxon>
        <taxon>Betaproteobacteria</taxon>
        <taxon>Burkholderiales</taxon>
        <taxon>Burkholderiaceae</taxon>
        <taxon>Hydromonas</taxon>
    </lineage>
</organism>
<keyword evidence="1" id="KW-0812">Transmembrane</keyword>
<keyword evidence="1" id="KW-1133">Transmembrane helix</keyword>
<dbReference type="OrthoDB" id="8592934at2"/>
<protein>
    <submittedName>
        <fullName evidence="2">Uncharacterized protein</fullName>
    </submittedName>
</protein>
<dbReference type="RefSeq" id="WP_133619474.1">
    <property type="nucleotide sequence ID" value="NZ_SNZE01000006.1"/>
</dbReference>
<keyword evidence="3" id="KW-1185">Reference proteome</keyword>
<evidence type="ECO:0000313" key="2">
    <source>
        <dbReference type="EMBL" id="TDR32039.1"/>
    </source>
</evidence>
<gene>
    <name evidence="2" type="ORF">DFR44_106105</name>
</gene>
<sequence>MKIYWTANQIPELTGLDRATQKDLMRRTVQEGRKRLPKNFVMVRVLALLAIALILFAIFGQILKGFLGGAIVGGLIGLAFAALIQTPCIDKGREWLREQGHPKN</sequence>
<name>A0A4R6Y9B2_9BURK</name>
<accession>A0A4R6Y9B2</accession>
<comment type="caution">
    <text evidence="2">The sequence shown here is derived from an EMBL/GenBank/DDBJ whole genome shotgun (WGS) entry which is preliminary data.</text>
</comment>
<evidence type="ECO:0000313" key="3">
    <source>
        <dbReference type="Proteomes" id="UP000294480"/>
    </source>
</evidence>
<feature type="transmembrane region" description="Helical" evidence="1">
    <location>
        <begin position="65"/>
        <end position="84"/>
    </location>
</feature>
<evidence type="ECO:0000256" key="1">
    <source>
        <dbReference type="SAM" id="Phobius"/>
    </source>
</evidence>
<feature type="transmembrane region" description="Helical" evidence="1">
    <location>
        <begin position="41"/>
        <end position="59"/>
    </location>
</feature>